<keyword evidence="1" id="KW-0175">Coiled coil</keyword>
<dbReference type="Gene3D" id="1.20.1280.50">
    <property type="match status" value="1"/>
</dbReference>
<dbReference type="InterPro" id="IPR032675">
    <property type="entry name" value="LRR_dom_sf"/>
</dbReference>
<reference evidence="3 4" key="1">
    <citation type="submission" date="2024-05" db="EMBL/GenBank/DDBJ databases">
        <title>A draft genome resource for the thread blight pathogen Marasmius tenuissimus strain MS-2.</title>
        <authorList>
            <person name="Yulfo-Soto G.E."/>
            <person name="Baruah I.K."/>
            <person name="Amoako-Attah I."/>
            <person name="Bukari Y."/>
            <person name="Meinhardt L.W."/>
            <person name="Bailey B.A."/>
            <person name="Cohen S.P."/>
        </authorList>
    </citation>
    <scope>NUCLEOTIDE SEQUENCE [LARGE SCALE GENOMIC DNA]</scope>
    <source>
        <strain evidence="3 4">MS-2</strain>
    </source>
</reference>
<sequence>MQVLYESQEEVKGYDAEINKLKATLLALTNKRDGLEARIVAAQSLLSPIHRLPSEMLANIFAQCQDPDDALSPSTTPDIFTCSMVSGRWREVALTTPSLWTNLRIELVTWLVSHGRSSILSPGGLTRLNLERLNRTVQLYISRSAKCPLNLHLESGLGSLSEGHPQIRQLLEILTPTSDRWGSVSLWLQPTLFEDPIFHPVRKQLSSLKHLTLHPSDRLENEKCLDLFRHCPSLNSLRLHSVGDRIDPSRLLAPWSQLTRLHLYWCTFSQVAPILKLCTELEDLSLSFVWSDPPLESFAPILCPRIKSLSVEAFTRDNPLSVLLCLTLPSLSRLDVQYEIAAYNPHDFSFTPMNFMSSFIARSACVITEIHIRPSLLATDHELIRFLSRLPGLKALTMVENQYGVWAEDSEMDPDDEDVATLHSATIVTTAFLNNLRVFHRASTKKCVLPRLAHLSLSVFGAELDQEALVAAITSRWLPEPAYAAEVGVDCLRSLSVRLMARDTTPIDTLQSLYFLRDAGLRVDVYRD</sequence>
<feature type="domain" description="F-box" evidence="2">
    <location>
        <begin position="49"/>
        <end position="105"/>
    </location>
</feature>
<dbReference type="Proteomes" id="UP001437256">
    <property type="component" value="Unassembled WGS sequence"/>
</dbReference>
<feature type="coiled-coil region" evidence="1">
    <location>
        <begin position="4"/>
        <end position="38"/>
    </location>
</feature>
<comment type="caution">
    <text evidence="3">The sequence shown here is derived from an EMBL/GenBank/DDBJ whole genome shotgun (WGS) entry which is preliminary data.</text>
</comment>
<evidence type="ECO:0000259" key="2">
    <source>
        <dbReference type="Pfam" id="PF12937"/>
    </source>
</evidence>
<dbReference type="PANTHER" id="PTHR38926:SF72">
    <property type="entry name" value="IM:7136021-RELATED"/>
    <property type="match status" value="1"/>
</dbReference>
<keyword evidence="4" id="KW-1185">Reference proteome</keyword>
<evidence type="ECO:0000313" key="4">
    <source>
        <dbReference type="Proteomes" id="UP001437256"/>
    </source>
</evidence>
<organism evidence="3 4">
    <name type="scientific">Marasmius tenuissimus</name>
    <dbReference type="NCBI Taxonomy" id="585030"/>
    <lineage>
        <taxon>Eukaryota</taxon>
        <taxon>Fungi</taxon>
        <taxon>Dikarya</taxon>
        <taxon>Basidiomycota</taxon>
        <taxon>Agaricomycotina</taxon>
        <taxon>Agaricomycetes</taxon>
        <taxon>Agaricomycetidae</taxon>
        <taxon>Agaricales</taxon>
        <taxon>Marasmiineae</taxon>
        <taxon>Marasmiaceae</taxon>
        <taxon>Marasmius</taxon>
    </lineage>
</organism>
<gene>
    <name evidence="3" type="ORF">AAF712_003319</name>
</gene>
<evidence type="ECO:0000256" key="1">
    <source>
        <dbReference type="SAM" id="Coils"/>
    </source>
</evidence>
<dbReference type="InterPro" id="IPR001810">
    <property type="entry name" value="F-box_dom"/>
</dbReference>
<dbReference type="Pfam" id="PF12937">
    <property type="entry name" value="F-box-like"/>
    <property type="match status" value="1"/>
</dbReference>
<dbReference type="PANTHER" id="PTHR38926">
    <property type="entry name" value="F-BOX DOMAIN CONTAINING PROTEIN, EXPRESSED"/>
    <property type="match status" value="1"/>
</dbReference>
<name>A0ABR3A8K5_9AGAR</name>
<dbReference type="SUPFAM" id="SSF52047">
    <property type="entry name" value="RNI-like"/>
    <property type="match status" value="1"/>
</dbReference>
<dbReference type="Gene3D" id="3.80.10.10">
    <property type="entry name" value="Ribonuclease Inhibitor"/>
    <property type="match status" value="1"/>
</dbReference>
<evidence type="ECO:0000313" key="3">
    <source>
        <dbReference type="EMBL" id="KAL0069661.1"/>
    </source>
</evidence>
<protein>
    <recommendedName>
        <fullName evidence="2">F-box domain-containing protein</fullName>
    </recommendedName>
</protein>
<accession>A0ABR3A8K5</accession>
<proteinExistence type="predicted"/>
<dbReference type="EMBL" id="JBBXMP010000011">
    <property type="protein sequence ID" value="KAL0069661.1"/>
    <property type="molecule type" value="Genomic_DNA"/>
</dbReference>